<dbReference type="OrthoDB" id="691484at2759"/>
<evidence type="ECO:0000313" key="2">
    <source>
        <dbReference type="EMBL" id="KAJ6732549.1"/>
    </source>
</evidence>
<accession>A0A9Q0ULU8</accession>
<feature type="region of interest" description="Disordered" evidence="1">
    <location>
        <begin position="34"/>
        <end position="85"/>
    </location>
</feature>
<evidence type="ECO:0000256" key="1">
    <source>
        <dbReference type="SAM" id="MobiDB-lite"/>
    </source>
</evidence>
<feature type="compositionally biased region" description="Low complexity" evidence="1">
    <location>
        <begin position="47"/>
        <end position="58"/>
    </location>
</feature>
<keyword evidence="2" id="KW-0808">Transferase</keyword>
<reference evidence="2" key="1">
    <citation type="submission" date="2022-11" db="EMBL/GenBank/DDBJ databases">
        <authorList>
            <person name="Hyden B.L."/>
            <person name="Feng K."/>
            <person name="Yates T."/>
            <person name="Jawdy S."/>
            <person name="Smart L.B."/>
            <person name="Muchero W."/>
        </authorList>
    </citation>
    <scope>NUCLEOTIDE SEQUENCE</scope>
    <source>
        <tissue evidence="2">Shoot tip</tissue>
    </source>
</reference>
<name>A0A9Q0ULU8_SALPP</name>
<sequence>MSIAVDNACNIGMDAPGFTRGRLGAVVTSSVFEPPVQRREEMAEGRSPSSLTTSSTSSIGKDSDLSGGGEDGLDENEVQSSYKGTLDSMEGLEEVLPIRGIFRSGNLCGFCFGSRHGHELLINWGIWTSSYFLMDLIWPRKQADFNLCYRQSSSGS</sequence>
<proteinExistence type="predicted"/>
<dbReference type="Proteomes" id="UP001151532">
    <property type="component" value="Chromosome 18"/>
</dbReference>
<dbReference type="AlphaFoldDB" id="A0A9Q0ULU8"/>
<comment type="caution">
    <text evidence="2">The sequence shown here is derived from an EMBL/GenBank/DDBJ whole genome shotgun (WGS) entry which is preliminary data.</text>
</comment>
<reference evidence="2" key="2">
    <citation type="journal article" date="2023" name="Int. J. Mol. Sci.">
        <title>De Novo Assembly and Annotation of 11 Diverse Shrub Willow (Salix) Genomes Reveals Novel Gene Organization in Sex-Linked Regions.</title>
        <authorList>
            <person name="Hyden B."/>
            <person name="Feng K."/>
            <person name="Yates T.B."/>
            <person name="Jawdy S."/>
            <person name="Cereghino C."/>
            <person name="Smart L.B."/>
            <person name="Muchero W."/>
        </authorList>
    </citation>
    <scope>NUCLEOTIDE SEQUENCE</scope>
    <source>
        <tissue evidence="2">Shoot tip</tissue>
    </source>
</reference>
<keyword evidence="3" id="KW-1185">Reference proteome</keyword>
<organism evidence="2 3">
    <name type="scientific">Salix purpurea</name>
    <name type="common">Purple osier willow</name>
    <dbReference type="NCBI Taxonomy" id="77065"/>
    <lineage>
        <taxon>Eukaryota</taxon>
        <taxon>Viridiplantae</taxon>
        <taxon>Streptophyta</taxon>
        <taxon>Embryophyta</taxon>
        <taxon>Tracheophyta</taxon>
        <taxon>Spermatophyta</taxon>
        <taxon>Magnoliopsida</taxon>
        <taxon>eudicotyledons</taxon>
        <taxon>Gunneridae</taxon>
        <taxon>Pentapetalae</taxon>
        <taxon>rosids</taxon>
        <taxon>fabids</taxon>
        <taxon>Malpighiales</taxon>
        <taxon>Salicaceae</taxon>
        <taxon>Saliceae</taxon>
        <taxon>Salix</taxon>
    </lineage>
</organism>
<protein>
    <submittedName>
        <fullName evidence="2">MYOSIN LIGHT CHAIN KINASE ISOFORM X1-RELATED</fullName>
    </submittedName>
</protein>
<dbReference type="GO" id="GO:0016301">
    <property type="term" value="F:kinase activity"/>
    <property type="evidence" value="ECO:0007669"/>
    <property type="project" value="UniProtKB-KW"/>
</dbReference>
<dbReference type="EMBL" id="JAPFFK010000012">
    <property type="protein sequence ID" value="KAJ6732549.1"/>
    <property type="molecule type" value="Genomic_DNA"/>
</dbReference>
<keyword evidence="2" id="KW-0418">Kinase</keyword>
<evidence type="ECO:0000313" key="3">
    <source>
        <dbReference type="Proteomes" id="UP001151532"/>
    </source>
</evidence>
<gene>
    <name evidence="2" type="ORF">OIU79_003613</name>
</gene>